<dbReference type="KEGG" id="hhl:Halha_1037"/>
<evidence type="ECO:0000256" key="7">
    <source>
        <dbReference type="ARBA" id="ARBA00023277"/>
    </source>
</evidence>
<evidence type="ECO:0000313" key="11">
    <source>
        <dbReference type="EMBL" id="AGB40998.1"/>
    </source>
</evidence>
<dbReference type="eggNOG" id="COG1640">
    <property type="taxonomic scope" value="Bacteria"/>
</dbReference>
<dbReference type="NCBIfam" id="TIGR00217">
    <property type="entry name" value="malQ"/>
    <property type="match status" value="1"/>
</dbReference>
<keyword evidence="5 10" id="KW-0328">Glycosyltransferase</keyword>
<evidence type="ECO:0000256" key="8">
    <source>
        <dbReference type="ARBA" id="ARBA00031423"/>
    </source>
</evidence>
<reference evidence="12" key="1">
    <citation type="submission" date="2012-02" db="EMBL/GenBank/DDBJ databases">
        <title>The complete genome of Halobacteroides halobius DSM 5150.</title>
        <authorList>
            <person name="Lucas S."/>
            <person name="Copeland A."/>
            <person name="Lapidus A."/>
            <person name="Glavina del Rio T."/>
            <person name="Dalin E."/>
            <person name="Tice H."/>
            <person name="Bruce D."/>
            <person name="Goodwin L."/>
            <person name="Pitluck S."/>
            <person name="Peters L."/>
            <person name="Mikhailova N."/>
            <person name="Gu W."/>
            <person name="Kyrpides N."/>
            <person name="Mavromatis K."/>
            <person name="Ivanova N."/>
            <person name="Brettin T."/>
            <person name="Detter J.C."/>
            <person name="Han C."/>
            <person name="Larimer F."/>
            <person name="Land M."/>
            <person name="Hauser L."/>
            <person name="Markowitz V."/>
            <person name="Cheng J.-F."/>
            <person name="Hugenholtz P."/>
            <person name="Woyke T."/>
            <person name="Wu D."/>
            <person name="Tindall B."/>
            <person name="Pomrenke H."/>
            <person name="Brambilla E."/>
            <person name="Klenk H.-P."/>
            <person name="Eisen J.A."/>
        </authorList>
    </citation>
    <scope>NUCLEOTIDE SEQUENCE [LARGE SCALE GENOMIC DNA]</scope>
    <source>
        <strain evidence="12">ATCC 35273 / DSM 5150 / MD-1</strain>
    </source>
</reference>
<evidence type="ECO:0000256" key="3">
    <source>
        <dbReference type="ARBA" id="ARBA00012560"/>
    </source>
</evidence>
<evidence type="ECO:0000256" key="2">
    <source>
        <dbReference type="ARBA" id="ARBA00005684"/>
    </source>
</evidence>
<dbReference type="GO" id="GO:0004134">
    <property type="term" value="F:4-alpha-glucanotransferase activity"/>
    <property type="evidence" value="ECO:0007669"/>
    <property type="project" value="UniProtKB-EC"/>
</dbReference>
<name>L0KA68_HALHC</name>
<sequence>MRFERSSGIFLHPTSLPSKYGIGALGQAAYDFIDFLNESGQKLWQICPLGPTGFGDSPYQCFSAFAGNPILIDLEKLREAGYLLKEDLHVEQEFADDEVEYGKVINFKYPLFNKAFKRFREVAPSKEEDEFIAFCQDNIEWLENYALFMALKDYFDGSPWTKWDDDIKFRKSTAIDKYKAKLKEKMDFHKFMQYIFFKQWADVKEYANQNNIQIIGDIPIFVAFDSADAWANPHLFLFNEQKEPTKVAGVPPDYFNENGQLWGNPLYDWDKLEKNNYSWWINRVKSQLELVDIIRFDHFRGFSQYWAVPADATTAINGQWKDGPGKELFKTIKDELGELPIIVEDLGVITEDVEELRDYFGFPGMKILQFAFDSKEENDYTPHEYSENCVVYTGTHDNNTTLGWYQDDAIEKDKKDMLKYLDKHLAKEDRHDNIVWDLLELAWGSVAVFAIAPLQDILCLDSEARMNIPGTSSGNWRWRYREDMLTENLQEELSKMTTKHRNGLKHS</sequence>
<dbReference type="SUPFAM" id="SSF51445">
    <property type="entry name" value="(Trans)glycosidases"/>
    <property type="match status" value="1"/>
</dbReference>
<evidence type="ECO:0000256" key="9">
    <source>
        <dbReference type="ARBA" id="ARBA00031501"/>
    </source>
</evidence>
<keyword evidence="7 10" id="KW-0119">Carbohydrate metabolism</keyword>
<protein>
    <recommendedName>
        <fullName evidence="4 10">4-alpha-glucanotransferase</fullName>
        <ecNumber evidence="3 10">2.4.1.25</ecNumber>
    </recommendedName>
    <alternativeName>
        <fullName evidence="8 10">Amylomaltase</fullName>
    </alternativeName>
    <alternativeName>
        <fullName evidence="9 10">Disproportionating enzyme</fullName>
    </alternativeName>
</protein>
<keyword evidence="12" id="KW-1185">Reference proteome</keyword>
<evidence type="ECO:0000256" key="4">
    <source>
        <dbReference type="ARBA" id="ARBA00020295"/>
    </source>
</evidence>
<evidence type="ECO:0000256" key="1">
    <source>
        <dbReference type="ARBA" id="ARBA00000439"/>
    </source>
</evidence>
<comment type="catalytic activity">
    <reaction evidence="1 10">
        <text>Transfers a segment of a (1-&gt;4)-alpha-D-glucan to a new position in an acceptor, which may be glucose or a (1-&gt;4)-alpha-D-glucan.</text>
        <dbReference type="EC" id="2.4.1.25"/>
    </reaction>
</comment>
<gene>
    <name evidence="11" type="ordered locus">Halha_1037</name>
</gene>
<dbReference type="EC" id="2.4.1.25" evidence="3 10"/>
<dbReference type="STRING" id="748449.Halha_1037"/>
<evidence type="ECO:0000256" key="5">
    <source>
        <dbReference type="ARBA" id="ARBA00022676"/>
    </source>
</evidence>
<dbReference type="GO" id="GO:0005975">
    <property type="term" value="P:carbohydrate metabolic process"/>
    <property type="evidence" value="ECO:0007669"/>
    <property type="project" value="InterPro"/>
</dbReference>
<dbReference type="AlphaFoldDB" id="L0KA68"/>
<dbReference type="Proteomes" id="UP000010880">
    <property type="component" value="Chromosome"/>
</dbReference>
<dbReference type="Pfam" id="PF02446">
    <property type="entry name" value="Glyco_hydro_77"/>
    <property type="match status" value="1"/>
</dbReference>
<dbReference type="InterPro" id="IPR017853">
    <property type="entry name" value="GH"/>
</dbReference>
<comment type="similarity">
    <text evidence="2 10">Belongs to the disproportionating enzyme family.</text>
</comment>
<organism evidence="11 12">
    <name type="scientific">Halobacteroides halobius (strain ATCC 35273 / DSM 5150 / MD-1)</name>
    <dbReference type="NCBI Taxonomy" id="748449"/>
    <lineage>
        <taxon>Bacteria</taxon>
        <taxon>Bacillati</taxon>
        <taxon>Bacillota</taxon>
        <taxon>Clostridia</taxon>
        <taxon>Halanaerobiales</taxon>
        <taxon>Halobacteroidaceae</taxon>
        <taxon>Halobacteroides</taxon>
    </lineage>
</organism>
<keyword evidence="6 10" id="KW-0808">Transferase</keyword>
<dbReference type="InterPro" id="IPR003385">
    <property type="entry name" value="Glyco_hydro_77"/>
</dbReference>
<dbReference type="EMBL" id="CP003359">
    <property type="protein sequence ID" value="AGB40998.1"/>
    <property type="molecule type" value="Genomic_DNA"/>
</dbReference>
<dbReference type="NCBIfam" id="NF011080">
    <property type="entry name" value="PRK14508.1-3"/>
    <property type="match status" value="1"/>
</dbReference>
<dbReference type="RefSeq" id="WP_015326723.1">
    <property type="nucleotide sequence ID" value="NC_019978.1"/>
</dbReference>
<evidence type="ECO:0000256" key="6">
    <source>
        <dbReference type="ARBA" id="ARBA00022679"/>
    </source>
</evidence>
<dbReference type="NCBIfam" id="NF011079">
    <property type="entry name" value="PRK14508.1-2"/>
    <property type="match status" value="1"/>
</dbReference>
<dbReference type="PATRIC" id="fig|748449.3.peg.991"/>
<proteinExistence type="inferred from homology"/>
<dbReference type="OrthoDB" id="9811841at2"/>
<accession>L0KA68</accession>
<dbReference type="PANTHER" id="PTHR32438">
    <property type="entry name" value="4-ALPHA-GLUCANOTRANSFERASE DPE1, CHLOROPLASTIC/AMYLOPLASTIC"/>
    <property type="match status" value="1"/>
</dbReference>
<dbReference type="PANTHER" id="PTHR32438:SF5">
    <property type="entry name" value="4-ALPHA-GLUCANOTRANSFERASE DPE1, CHLOROPLASTIC_AMYLOPLASTIC"/>
    <property type="match status" value="1"/>
</dbReference>
<evidence type="ECO:0000256" key="10">
    <source>
        <dbReference type="RuleBase" id="RU361207"/>
    </source>
</evidence>
<dbReference type="HOGENOM" id="CLU_014132_1_0_9"/>
<dbReference type="Gene3D" id="3.20.20.80">
    <property type="entry name" value="Glycosidases"/>
    <property type="match status" value="1"/>
</dbReference>
<evidence type="ECO:0000313" key="12">
    <source>
        <dbReference type="Proteomes" id="UP000010880"/>
    </source>
</evidence>